<evidence type="ECO:0000256" key="4">
    <source>
        <dbReference type="ARBA" id="ARBA00023242"/>
    </source>
</evidence>
<dbReference type="OrthoDB" id="285729at2759"/>
<dbReference type="Pfam" id="PF09420">
    <property type="entry name" value="Nop16"/>
    <property type="match status" value="2"/>
</dbReference>
<comment type="caution">
    <text evidence="6">The sequence shown here is derived from an EMBL/GenBank/DDBJ whole genome shotgun (WGS) entry which is preliminary data.</text>
</comment>
<proteinExistence type="inferred from homology"/>
<keyword evidence="7" id="KW-1185">Reference proteome</keyword>
<comment type="subcellular location">
    <subcellularLocation>
        <location evidence="1">Nucleus</location>
        <location evidence="1">Nucleolus</location>
    </subcellularLocation>
</comment>
<evidence type="ECO:0000256" key="1">
    <source>
        <dbReference type="ARBA" id="ARBA00004604"/>
    </source>
</evidence>
<dbReference type="GO" id="GO:0005730">
    <property type="term" value="C:nucleolus"/>
    <property type="evidence" value="ECO:0007669"/>
    <property type="project" value="UniProtKB-SubCell"/>
</dbReference>
<evidence type="ECO:0000256" key="3">
    <source>
        <dbReference type="ARBA" id="ARBA00015522"/>
    </source>
</evidence>
<evidence type="ECO:0000256" key="2">
    <source>
        <dbReference type="ARBA" id="ARBA00008479"/>
    </source>
</evidence>
<dbReference type="STRING" id="46835.A0A504Y583"/>
<evidence type="ECO:0000313" key="6">
    <source>
        <dbReference type="EMBL" id="TPP56093.1"/>
    </source>
</evidence>
<dbReference type="EMBL" id="SUNJ01015032">
    <property type="protein sequence ID" value="TPP56093.1"/>
    <property type="molecule type" value="Genomic_DNA"/>
</dbReference>
<accession>A0A504Y583</accession>
<dbReference type="PANTHER" id="PTHR13243:SF1">
    <property type="entry name" value="NUCLEOLAR PROTEIN 16"/>
    <property type="match status" value="1"/>
</dbReference>
<comment type="similarity">
    <text evidence="2">Belongs to the NOP16 family.</text>
</comment>
<reference evidence="6 7" key="1">
    <citation type="submission" date="2019-04" db="EMBL/GenBank/DDBJ databases">
        <title>Annotation for the trematode Fasciola gigantica.</title>
        <authorList>
            <person name="Choi Y.-J."/>
        </authorList>
    </citation>
    <scope>NUCLEOTIDE SEQUENCE [LARGE SCALE GENOMIC DNA]</scope>
    <source>
        <strain evidence="6">Uganda_cow_1</strain>
    </source>
</reference>
<organism evidence="6 7">
    <name type="scientific">Fasciola gigantica</name>
    <name type="common">Giant liver fluke</name>
    <dbReference type="NCBI Taxonomy" id="46835"/>
    <lineage>
        <taxon>Eukaryota</taxon>
        <taxon>Metazoa</taxon>
        <taxon>Spiralia</taxon>
        <taxon>Lophotrochozoa</taxon>
        <taxon>Platyhelminthes</taxon>
        <taxon>Trematoda</taxon>
        <taxon>Digenea</taxon>
        <taxon>Plagiorchiida</taxon>
        <taxon>Echinostomata</taxon>
        <taxon>Echinostomatoidea</taxon>
        <taxon>Fasciolidae</taxon>
        <taxon>Fasciola</taxon>
    </lineage>
</organism>
<evidence type="ECO:0000313" key="7">
    <source>
        <dbReference type="Proteomes" id="UP000316759"/>
    </source>
</evidence>
<dbReference type="Proteomes" id="UP000316759">
    <property type="component" value="Unassembled WGS sequence"/>
</dbReference>
<gene>
    <name evidence="6" type="ORF">FGIG_05569</name>
</gene>
<evidence type="ECO:0000256" key="5">
    <source>
        <dbReference type="SAM" id="MobiDB-lite"/>
    </source>
</evidence>
<dbReference type="InterPro" id="IPR019002">
    <property type="entry name" value="Ribosome_biogenesis_Nop16"/>
</dbReference>
<keyword evidence="4" id="KW-0539">Nucleus</keyword>
<dbReference type="AlphaFoldDB" id="A0A504Y583"/>
<feature type="region of interest" description="Disordered" evidence="5">
    <location>
        <begin position="1"/>
        <end position="22"/>
    </location>
</feature>
<name>A0A504Y583_FASGI</name>
<sequence>MGKKKGFSYSRNLKKRRQKEKGKLKIRNPIINSAWKHGQSMKSNFSRMGIAHDPNEVLKIPSRAVCVTSVTLCVISFSRGKQKRLLKFGSELEWLKVKFFSKVYPPSITALEEAAKHSKKKSAYFSDDDGLFCIYNLETHGSDFVKMARDPRNVYQHTPKQLERLIEKFKKTTGYVQYMERKQAGTFDITAIFEIPMA</sequence>
<protein>
    <recommendedName>
        <fullName evidence="3">Nucleolar protein 16</fullName>
    </recommendedName>
</protein>
<dbReference type="GO" id="GO:0042273">
    <property type="term" value="P:ribosomal large subunit biogenesis"/>
    <property type="evidence" value="ECO:0007669"/>
    <property type="project" value="TreeGrafter"/>
</dbReference>
<dbReference type="PANTHER" id="PTHR13243">
    <property type="entry name" value="HSPC111 PROTEIN-RELATED"/>
    <property type="match status" value="1"/>
</dbReference>